<name>A0A2J6PNY7_9HELO</name>
<dbReference type="PANTHER" id="PTHR10622:SF10">
    <property type="entry name" value="HET DOMAIN-CONTAINING PROTEIN"/>
    <property type="match status" value="1"/>
</dbReference>
<evidence type="ECO:0000313" key="3">
    <source>
        <dbReference type="EMBL" id="PMD15727.1"/>
    </source>
</evidence>
<dbReference type="PANTHER" id="PTHR10622">
    <property type="entry name" value="HET DOMAIN-CONTAINING PROTEIN"/>
    <property type="match status" value="1"/>
</dbReference>
<sequence>MRLLNATTQPLQFETFYCDIPPYAILSHTWGAEDEEVTFQDLQGGTGSHKPGYQKIKACCEETKRVGLRYVWIDTCCIDKTNSVELQEAINSMFNWYKRSTICYAYLFDYEAVAEMQDPDLFRACKWFTRGWTLQELIAPAKMLFYDRKWACIGSRTDLRGLISSITRISTGVLGGEDLELSSVAQRMSWASMRKTTRAEDMAYCLLGIFGVHMPLIYGEGGEQAFIRLQKAIMEQSDDQSLFAWKQDHGVVLGAQGLLATSPAMFAHSSFLTGDLSSKIGLHTG</sequence>
<feature type="domain" description="Heterokaryon incompatibility" evidence="1">
    <location>
        <begin position="23"/>
        <end position="110"/>
    </location>
</feature>
<protein>
    <submittedName>
        <fullName evidence="3">HET-domain-containing protein</fullName>
    </submittedName>
</protein>
<keyword evidence="4" id="KW-1185">Reference proteome</keyword>
<organism evidence="3 4">
    <name type="scientific">Hyaloscypha hepaticicola</name>
    <dbReference type="NCBI Taxonomy" id="2082293"/>
    <lineage>
        <taxon>Eukaryota</taxon>
        <taxon>Fungi</taxon>
        <taxon>Dikarya</taxon>
        <taxon>Ascomycota</taxon>
        <taxon>Pezizomycotina</taxon>
        <taxon>Leotiomycetes</taxon>
        <taxon>Helotiales</taxon>
        <taxon>Hyaloscyphaceae</taxon>
        <taxon>Hyaloscypha</taxon>
    </lineage>
</organism>
<proteinExistence type="predicted"/>
<dbReference type="InterPro" id="IPR058525">
    <property type="entry name" value="DUF8212"/>
</dbReference>
<dbReference type="InterPro" id="IPR010730">
    <property type="entry name" value="HET"/>
</dbReference>
<reference evidence="3 4" key="1">
    <citation type="submission" date="2016-05" db="EMBL/GenBank/DDBJ databases">
        <title>A degradative enzymes factory behind the ericoid mycorrhizal symbiosis.</title>
        <authorList>
            <consortium name="DOE Joint Genome Institute"/>
            <person name="Martino E."/>
            <person name="Morin E."/>
            <person name="Grelet G."/>
            <person name="Kuo A."/>
            <person name="Kohler A."/>
            <person name="Daghino S."/>
            <person name="Barry K."/>
            <person name="Choi C."/>
            <person name="Cichocki N."/>
            <person name="Clum A."/>
            <person name="Copeland A."/>
            <person name="Hainaut M."/>
            <person name="Haridas S."/>
            <person name="Labutti K."/>
            <person name="Lindquist E."/>
            <person name="Lipzen A."/>
            <person name="Khouja H.-R."/>
            <person name="Murat C."/>
            <person name="Ohm R."/>
            <person name="Olson A."/>
            <person name="Spatafora J."/>
            <person name="Veneault-Fourrey C."/>
            <person name="Henrissat B."/>
            <person name="Grigoriev I."/>
            <person name="Martin F."/>
            <person name="Perotto S."/>
        </authorList>
    </citation>
    <scope>NUCLEOTIDE SEQUENCE [LARGE SCALE GENOMIC DNA]</scope>
    <source>
        <strain evidence="3 4">UAMH 7357</strain>
    </source>
</reference>
<gene>
    <name evidence="3" type="ORF">NA56DRAFT_673663</name>
</gene>
<evidence type="ECO:0000259" key="2">
    <source>
        <dbReference type="Pfam" id="PF26640"/>
    </source>
</evidence>
<dbReference type="OrthoDB" id="674604at2759"/>
<dbReference type="STRING" id="1745343.A0A2J6PNY7"/>
<dbReference type="Pfam" id="PF06985">
    <property type="entry name" value="HET"/>
    <property type="match status" value="1"/>
</dbReference>
<dbReference type="Pfam" id="PF26640">
    <property type="entry name" value="DUF8212"/>
    <property type="match status" value="1"/>
</dbReference>
<evidence type="ECO:0000313" key="4">
    <source>
        <dbReference type="Proteomes" id="UP000235672"/>
    </source>
</evidence>
<feature type="domain" description="DUF8212" evidence="2">
    <location>
        <begin position="224"/>
        <end position="247"/>
    </location>
</feature>
<dbReference type="EMBL" id="KZ613511">
    <property type="protein sequence ID" value="PMD15727.1"/>
    <property type="molecule type" value="Genomic_DNA"/>
</dbReference>
<dbReference type="AlphaFoldDB" id="A0A2J6PNY7"/>
<evidence type="ECO:0000259" key="1">
    <source>
        <dbReference type="Pfam" id="PF06985"/>
    </source>
</evidence>
<dbReference type="Proteomes" id="UP000235672">
    <property type="component" value="Unassembled WGS sequence"/>
</dbReference>
<accession>A0A2J6PNY7</accession>